<dbReference type="GO" id="GO:0004623">
    <property type="term" value="F:phospholipase A2 activity"/>
    <property type="evidence" value="ECO:0007669"/>
    <property type="project" value="TreeGrafter"/>
</dbReference>
<dbReference type="AlphaFoldDB" id="A0A1E4S284"/>
<dbReference type="GO" id="GO:0055088">
    <property type="term" value="P:lipid homeostasis"/>
    <property type="evidence" value="ECO:0007669"/>
    <property type="project" value="TreeGrafter"/>
</dbReference>
<dbReference type="SUPFAM" id="SSF53474">
    <property type="entry name" value="alpha/beta-Hydrolases"/>
    <property type="match status" value="1"/>
</dbReference>
<feature type="domain" description="AB hydrolase-1" evidence="1">
    <location>
        <begin position="99"/>
        <end position="393"/>
    </location>
</feature>
<dbReference type="Proteomes" id="UP000094389">
    <property type="component" value="Unassembled WGS sequence"/>
</dbReference>
<dbReference type="GO" id="GO:0042171">
    <property type="term" value="F:lysophosphatidic acid acyltransferase activity"/>
    <property type="evidence" value="ECO:0007669"/>
    <property type="project" value="TreeGrafter"/>
</dbReference>
<evidence type="ECO:0000259" key="1">
    <source>
        <dbReference type="Pfam" id="PF00561"/>
    </source>
</evidence>
<reference evidence="2 3" key="1">
    <citation type="journal article" date="2016" name="Proc. Natl. Acad. Sci. U.S.A.">
        <title>Comparative genomics of biotechnologically important yeasts.</title>
        <authorList>
            <person name="Riley R."/>
            <person name="Haridas S."/>
            <person name="Wolfe K.H."/>
            <person name="Lopes M.R."/>
            <person name="Hittinger C.T."/>
            <person name="Goeker M."/>
            <person name="Salamov A.A."/>
            <person name="Wisecaver J.H."/>
            <person name="Long T.M."/>
            <person name="Calvey C.H."/>
            <person name="Aerts A.L."/>
            <person name="Barry K.W."/>
            <person name="Choi C."/>
            <person name="Clum A."/>
            <person name="Coughlan A.Y."/>
            <person name="Deshpande S."/>
            <person name="Douglass A.P."/>
            <person name="Hanson S.J."/>
            <person name="Klenk H.-P."/>
            <person name="LaButti K.M."/>
            <person name="Lapidus A."/>
            <person name="Lindquist E.A."/>
            <person name="Lipzen A.M."/>
            <person name="Meier-Kolthoff J.P."/>
            <person name="Ohm R.A."/>
            <person name="Otillar R.P."/>
            <person name="Pangilinan J.L."/>
            <person name="Peng Y."/>
            <person name="Rokas A."/>
            <person name="Rosa C.A."/>
            <person name="Scheuner C."/>
            <person name="Sibirny A.A."/>
            <person name="Slot J.C."/>
            <person name="Stielow J.B."/>
            <person name="Sun H."/>
            <person name="Kurtzman C.P."/>
            <person name="Blackwell M."/>
            <person name="Grigoriev I.V."/>
            <person name="Jeffries T.W."/>
        </authorList>
    </citation>
    <scope>NUCLEOTIDE SEQUENCE [LARGE SCALE GENOMIC DNA]</scope>
    <source>
        <strain evidence="3">ATCC 18201 / CBS 1600 / BCRC 20928 / JCM 3617 / NBRC 0987 / NRRL Y-1542</strain>
    </source>
</reference>
<dbReference type="PANTHER" id="PTHR42886:SF23">
    <property type="entry name" value="1-ACYLGLYCEROL-3-PHOSPHATE O-ACYLTRANSFERASE ICT1-RELATED"/>
    <property type="match status" value="1"/>
</dbReference>
<keyword evidence="2" id="KW-0378">Hydrolase</keyword>
<accession>A0A1E4S284</accession>
<dbReference type="PANTHER" id="PTHR42886">
    <property type="entry name" value="RE40534P-RELATED"/>
    <property type="match status" value="1"/>
</dbReference>
<dbReference type="GO" id="GO:0006654">
    <property type="term" value="P:phosphatidic acid biosynthetic process"/>
    <property type="evidence" value="ECO:0007669"/>
    <property type="project" value="TreeGrafter"/>
</dbReference>
<sequence>MWSIQSRGFSTSTVALGKTLVEKVRAQPPSRNDMSLKECTQLFWEWLTNSPTKMLKHYEEAILADVKLPEGVTMTKSKVAGLHQIKLTNQRAKISTPTLLVHGHGATGMFFHRDFPDLSANFKELYTVDHPDCGLSDLKKFKVRMPKAKVTLKKLDNDKREFTIEQDVEKNRESVVKVENFYLDAFEKWRQENRLDRLNIVAHSFGAYLSFKYCLKYPHRVNKLVLCSPAGVERSIFSLNNKQNHGIVSQDPSSPSYLRFAYLPWLITTFGFNLAKIFGPFAVQILTKYLSLRYSRGSDNDNQIKLLLRYTVHLWYQNNQSFRNLLVIINNQILSLDPILDNIKQLKVPTYIMYGQYDWMNSQAGYAAFEELEGVEAKYKIIPQAGHNVFLDNSEVFDSEVIHFLSDETTINGENRI</sequence>
<dbReference type="EMBL" id="KV453930">
    <property type="protein sequence ID" value="ODV73580.1"/>
    <property type="molecule type" value="Genomic_DNA"/>
</dbReference>
<dbReference type="InterPro" id="IPR029058">
    <property type="entry name" value="AB_hydrolase_fold"/>
</dbReference>
<dbReference type="GeneID" id="30989389"/>
<evidence type="ECO:0000313" key="2">
    <source>
        <dbReference type="EMBL" id="ODV73580.1"/>
    </source>
</evidence>
<keyword evidence="3" id="KW-1185">Reference proteome</keyword>
<organism evidence="2 3">
    <name type="scientific">Cyberlindnera jadinii (strain ATCC 18201 / CBS 1600 / BCRC 20928 / JCM 3617 / NBRC 0987 / NRRL Y-1542)</name>
    <name type="common">Torula yeast</name>
    <name type="synonym">Candida utilis</name>
    <dbReference type="NCBI Taxonomy" id="983966"/>
    <lineage>
        <taxon>Eukaryota</taxon>
        <taxon>Fungi</taxon>
        <taxon>Dikarya</taxon>
        <taxon>Ascomycota</taxon>
        <taxon>Saccharomycotina</taxon>
        <taxon>Saccharomycetes</taxon>
        <taxon>Phaffomycetales</taxon>
        <taxon>Phaffomycetaceae</taxon>
        <taxon>Cyberlindnera</taxon>
    </lineage>
</organism>
<evidence type="ECO:0000313" key="3">
    <source>
        <dbReference type="Proteomes" id="UP000094389"/>
    </source>
</evidence>
<protein>
    <submittedName>
        <fullName evidence="2">Alpha/beta-hydrolase</fullName>
    </submittedName>
</protein>
<proteinExistence type="predicted"/>
<dbReference type="GO" id="GO:0005743">
    <property type="term" value="C:mitochondrial inner membrane"/>
    <property type="evidence" value="ECO:0007669"/>
    <property type="project" value="TreeGrafter"/>
</dbReference>
<gene>
    <name evidence="2" type="ORF">CYBJADRAFT_167609</name>
</gene>
<dbReference type="STRING" id="983966.A0A1E4S284"/>
<name>A0A1E4S284_CYBJN</name>
<dbReference type="Gene3D" id="3.40.50.1820">
    <property type="entry name" value="alpha/beta hydrolase"/>
    <property type="match status" value="1"/>
</dbReference>
<dbReference type="GO" id="GO:0035965">
    <property type="term" value="P:cardiolipin acyl-chain remodeling"/>
    <property type="evidence" value="ECO:0007669"/>
    <property type="project" value="TreeGrafter"/>
</dbReference>
<dbReference type="RefSeq" id="XP_020070619.1">
    <property type="nucleotide sequence ID" value="XM_020214993.1"/>
</dbReference>
<dbReference type="OMA" id="ARDPIMD"/>
<dbReference type="InterPro" id="IPR000073">
    <property type="entry name" value="AB_hydrolase_1"/>
</dbReference>
<dbReference type="Pfam" id="PF00561">
    <property type="entry name" value="Abhydrolase_1"/>
    <property type="match status" value="1"/>
</dbReference>
<dbReference type="OrthoDB" id="7457040at2759"/>